<comment type="function">
    <text evidence="17">Catalyzes the dehydration of the S-form of NAD(P)HX at the expense of ADP, which is converted to AMP. Together with NAD(P)HX epimerase, which catalyzes the epimerization of the S- and R-forms, the enzyme allows the repair of both epimers of NAD(P)HX, a damaged form of NAD(P)H that is a result of enzymatic or heat-dependent hydration.</text>
</comment>
<comment type="similarity">
    <text evidence="4 19">In the C-terminal section; belongs to the NnrD/CARKD family.</text>
</comment>
<keyword evidence="11 18" id="KW-0413">Isomerase</keyword>
<comment type="catalytic activity">
    <reaction evidence="15 17 19">
        <text>(6S)-NADHX + ADP = AMP + phosphate + NADH + H(+)</text>
        <dbReference type="Rhea" id="RHEA:32223"/>
        <dbReference type="ChEBI" id="CHEBI:15378"/>
        <dbReference type="ChEBI" id="CHEBI:43474"/>
        <dbReference type="ChEBI" id="CHEBI:57945"/>
        <dbReference type="ChEBI" id="CHEBI:64074"/>
        <dbReference type="ChEBI" id="CHEBI:456215"/>
        <dbReference type="ChEBI" id="CHEBI:456216"/>
        <dbReference type="EC" id="4.2.1.136"/>
    </reaction>
</comment>
<dbReference type="GO" id="GO:0046872">
    <property type="term" value="F:metal ion binding"/>
    <property type="evidence" value="ECO:0007669"/>
    <property type="project" value="UniProtKB-UniRule"/>
</dbReference>
<reference evidence="23" key="1">
    <citation type="submission" date="2016-12" db="EMBL/GenBank/DDBJ databases">
        <authorList>
            <person name="Varghese N."/>
            <person name="Submissions S."/>
        </authorList>
    </citation>
    <scope>NUCLEOTIDE SEQUENCE [LARGE SCALE GENOMIC DNA]</scope>
    <source>
        <strain evidence="23">DSM 25035</strain>
    </source>
</reference>
<evidence type="ECO:0000256" key="14">
    <source>
        <dbReference type="ARBA" id="ARBA00025153"/>
    </source>
</evidence>
<accession>A0A1M7ZER8</accession>
<dbReference type="Gene3D" id="3.40.1190.20">
    <property type="match status" value="1"/>
</dbReference>
<feature type="domain" description="YjeF C-terminal" evidence="20">
    <location>
        <begin position="223"/>
        <end position="487"/>
    </location>
</feature>
<dbReference type="PIRSF" id="PIRSF017184">
    <property type="entry name" value="Nnr"/>
    <property type="match status" value="1"/>
</dbReference>
<feature type="binding site" evidence="17">
    <location>
        <position position="429"/>
    </location>
    <ligand>
        <name>(6S)-NADPHX</name>
        <dbReference type="ChEBI" id="CHEBI:64076"/>
    </ligand>
</feature>
<keyword evidence="13" id="KW-0511">Multifunctional enzyme</keyword>
<comment type="catalytic activity">
    <reaction evidence="1 18 19">
        <text>(6R)-NADHX = (6S)-NADHX</text>
        <dbReference type="Rhea" id="RHEA:32215"/>
        <dbReference type="ChEBI" id="CHEBI:64074"/>
        <dbReference type="ChEBI" id="CHEBI:64075"/>
        <dbReference type="EC" id="5.1.99.6"/>
    </reaction>
</comment>
<dbReference type="PANTHER" id="PTHR12592">
    <property type="entry name" value="ATP-DEPENDENT (S)-NAD(P)H-HYDRATE DEHYDRATASE FAMILY MEMBER"/>
    <property type="match status" value="1"/>
</dbReference>
<dbReference type="Pfam" id="PF01256">
    <property type="entry name" value="Carb_kinase"/>
    <property type="match status" value="1"/>
</dbReference>
<comment type="function">
    <text evidence="18">Catalyzes the epimerization of the S- and R-forms of NAD(P)HX, a damaged form of NAD(P)H that is a result of enzymatic or heat-dependent hydration. This is a prerequisite for the S-specific NAD(P)H-hydrate dehydratase to allow the repair of both epimers of NAD(P)HX.</text>
</comment>
<evidence type="ECO:0000256" key="8">
    <source>
        <dbReference type="ARBA" id="ARBA00022857"/>
    </source>
</evidence>
<feature type="binding site" evidence="17">
    <location>
        <position position="364"/>
    </location>
    <ligand>
        <name>(6S)-NADPHX</name>
        <dbReference type="ChEBI" id="CHEBI:64076"/>
    </ligand>
</feature>
<dbReference type="OrthoDB" id="9806925at2"/>
<evidence type="ECO:0000256" key="18">
    <source>
        <dbReference type="HAMAP-Rule" id="MF_01966"/>
    </source>
</evidence>
<comment type="caution">
    <text evidence="18">Lacks conserved residue(s) required for the propagation of feature annotation.</text>
</comment>
<dbReference type="PROSITE" id="PS51385">
    <property type="entry name" value="YJEF_N"/>
    <property type="match status" value="1"/>
</dbReference>
<evidence type="ECO:0000256" key="9">
    <source>
        <dbReference type="ARBA" id="ARBA00022958"/>
    </source>
</evidence>
<keyword evidence="12 17" id="KW-0456">Lyase</keyword>
<comment type="cofactor">
    <cofactor evidence="17">
        <name>Mg(2+)</name>
        <dbReference type="ChEBI" id="CHEBI:18420"/>
    </cofactor>
</comment>
<dbReference type="HAMAP" id="MF_01966">
    <property type="entry name" value="NADHX_epimerase"/>
    <property type="match status" value="1"/>
</dbReference>
<feature type="binding site" evidence="18">
    <location>
        <position position="160"/>
    </location>
    <ligand>
        <name>K(+)</name>
        <dbReference type="ChEBI" id="CHEBI:29103"/>
    </ligand>
</feature>
<dbReference type="CDD" id="cd01171">
    <property type="entry name" value="YXKO-related"/>
    <property type="match status" value="1"/>
</dbReference>
<dbReference type="InterPro" id="IPR029056">
    <property type="entry name" value="Ribokinase-like"/>
</dbReference>
<dbReference type="GO" id="GO:0052855">
    <property type="term" value="F:ADP-dependent NAD(P)H-hydrate dehydratase activity"/>
    <property type="evidence" value="ECO:0007669"/>
    <property type="project" value="UniProtKB-UniRule"/>
</dbReference>
<comment type="catalytic activity">
    <reaction evidence="2 18 19">
        <text>(6R)-NADPHX = (6S)-NADPHX</text>
        <dbReference type="Rhea" id="RHEA:32227"/>
        <dbReference type="ChEBI" id="CHEBI:64076"/>
        <dbReference type="ChEBI" id="CHEBI:64077"/>
        <dbReference type="EC" id="5.1.99.6"/>
    </reaction>
</comment>
<organism evidence="22 23">
    <name type="scientific">Algoriphagus zhangzhouensis</name>
    <dbReference type="NCBI Taxonomy" id="1073327"/>
    <lineage>
        <taxon>Bacteria</taxon>
        <taxon>Pseudomonadati</taxon>
        <taxon>Bacteroidota</taxon>
        <taxon>Cytophagia</taxon>
        <taxon>Cytophagales</taxon>
        <taxon>Cyclobacteriaceae</taxon>
        <taxon>Algoriphagus</taxon>
    </lineage>
</organism>
<feature type="binding site" evidence="17">
    <location>
        <position position="428"/>
    </location>
    <ligand>
        <name>AMP</name>
        <dbReference type="ChEBI" id="CHEBI:456215"/>
    </ligand>
</feature>
<evidence type="ECO:0000256" key="16">
    <source>
        <dbReference type="ARBA" id="ARBA00049209"/>
    </source>
</evidence>
<dbReference type="Gene3D" id="3.40.50.10260">
    <property type="entry name" value="YjeF N-terminal domain"/>
    <property type="match status" value="1"/>
</dbReference>
<dbReference type="RefSeq" id="WP_073572478.1">
    <property type="nucleotide sequence ID" value="NZ_FRXN01000003.1"/>
</dbReference>
<evidence type="ECO:0000256" key="10">
    <source>
        <dbReference type="ARBA" id="ARBA00023027"/>
    </source>
</evidence>
<comment type="similarity">
    <text evidence="18">Belongs to the NnrE/AIBP family.</text>
</comment>
<dbReference type="EC" id="4.2.1.136" evidence="19"/>
<dbReference type="AlphaFoldDB" id="A0A1M7ZER8"/>
<dbReference type="HAMAP" id="MF_01965">
    <property type="entry name" value="NADHX_dehydratase"/>
    <property type="match status" value="1"/>
</dbReference>
<dbReference type="SUPFAM" id="SSF64153">
    <property type="entry name" value="YjeF N-terminal domain-like"/>
    <property type="match status" value="1"/>
</dbReference>
<evidence type="ECO:0000256" key="19">
    <source>
        <dbReference type="PIRNR" id="PIRNR017184"/>
    </source>
</evidence>
<evidence type="ECO:0000256" key="12">
    <source>
        <dbReference type="ARBA" id="ARBA00023239"/>
    </source>
</evidence>
<dbReference type="PROSITE" id="PS01050">
    <property type="entry name" value="YJEF_C_2"/>
    <property type="match status" value="1"/>
</dbReference>
<keyword evidence="23" id="KW-1185">Reference proteome</keyword>
<feature type="binding site" evidence="18">
    <location>
        <position position="60"/>
    </location>
    <ligand>
        <name>K(+)</name>
        <dbReference type="ChEBI" id="CHEBI:29103"/>
    </ligand>
</feature>
<evidence type="ECO:0000256" key="7">
    <source>
        <dbReference type="ARBA" id="ARBA00022840"/>
    </source>
</evidence>
<keyword evidence="9 18" id="KW-0630">Potassium</keyword>
<dbReference type="STRING" id="1073327.SAMN04488108_2709"/>
<dbReference type="InterPro" id="IPR004443">
    <property type="entry name" value="YjeF_N_dom"/>
</dbReference>
<feature type="binding site" evidence="18">
    <location>
        <position position="157"/>
    </location>
    <ligand>
        <name>(6S)-NADPHX</name>
        <dbReference type="ChEBI" id="CHEBI:64076"/>
    </ligand>
</feature>
<evidence type="ECO:0000256" key="5">
    <source>
        <dbReference type="ARBA" id="ARBA00022723"/>
    </source>
</evidence>
<gene>
    <name evidence="17" type="primary">nnrD</name>
    <name evidence="18" type="synonym">nnrE</name>
    <name evidence="22" type="ORF">SAMN04488108_2709</name>
</gene>
<keyword evidence="6 17" id="KW-0547">Nucleotide-binding</keyword>
<keyword evidence="10 17" id="KW-0520">NAD</keyword>
<name>A0A1M7ZER8_9BACT</name>
<feature type="binding site" evidence="17">
    <location>
        <position position="258"/>
    </location>
    <ligand>
        <name>(6S)-NADPHX</name>
        <dbReference type="ChEBI" id="CHEBI:64076"/>
    </ligand>
</feature>
<evidence type="ECO:0000256" key="4">
    <source>
        <dbReference type="ARBA" id="ARBA00009524"/>
    </source>
</evidence>
<comment type="similarity">
    <text evidence="17">Belongs to the NnrD/CARKD family.</text>
</comment>
<dbReference type="Proteomes" id="UP000184609">
    <property type="component" value="Unassembled WGS sequence"/>
</dbReference>
<dbReference type="InterPro" id="IPR030677">
    <property type="entry name" value="Nnr"/>
</dbReference>
<evidence type="ECO:0000313" key="23">
    <source>
        <dbReference type="Proteomes" id="UP000184609"/>
    </source>
</evidence>
<evidence type="ECO:0000256" key="13">
    <source>
        <dbReference type="ARBA" id="ARBA00023268"/>
    </source>
</evidence>
<evidence type="ECO:0000256" key="1">
    <source>
        <dbReference type="ARBA" id="ARBA00000013"/>
    </source>
</evidence>
<dbReference type="EC" id="5.1.99.6" evidence="19"/>
<feature type="domain" description="YjeF N-terminal" evidence="21">
    <location>
        <begin position="10"/>
        <end position="213"/>
    </location>
</feature>
<dbReference type="NCBIfam" id="TIGR00197">
    <property type="entry name" value="yjeF_nterm"/>
    <property type="match status" value="1"/>
</dbReference>
<proteinExistence type="inferred from homology"/>
<dbReference type="GO" id="GO:0052856">
    <property type="term" value="F:NAD(P)HX epimerase activity"/>
    <property type="evidence" value="ECO:0007669"/>
    <property type="project" value="UniProtKB-UniRule"/>
</dbReference>
<dbReference type="PROSITE" id="PS51383">
    <property type="entry name" value="YJEF_C_3"/>
    <property type="match status" value="1"/>
</dbReference>
<keyword evidence="5 18" id="KW-0479">Metal-binding</keyword>
<keyword evidence="8 17" id="KW-0521">NADP</keyword>
<evidence type="ECO:0000256" key="15">
    <source>
        <dbReference type="ARBA" id="ARBA00048238"/>
    </source>
</evidence>
<evidence type="ECO:0000259" key="21">
    <source>
        <dbReference type="PROSITE" id="PS51385"/>
    </source>
</evidence>
<comment type="function">
    <text evidence="14 19">Bifunctional enzyme that catalyzes the epimerization of the S- and R-forms of NAD(P)HX and the dehydration of the S-form of NAD(P)HX at the expense of ADP, which is converted to AMP. This allows the repair of both epimers of NAD(P)HX, a damaged form of NAD(P)H that is a result of enzymatic or heat-dependent hydration.</text>
</comment>
<evidence type="ECO:0000256" key="6">
    <source>
        <dbReference type="ARBA" id="ARBA00022741"/>
    </source>
</evidence>
<comment type="similarity">
    <text evidence="3 19">In the N-terminal section; belongs to the NnrE/AIBP family.</text>
</comment>
<dbReference type="InterPro" id="IPR017953">
    <property type="entry name" value="Carbohydrate_kinase_pred_CS"/>
</dbReference>
<feature type="binding site" evidence="18">
    <location>
        <begin position="59"/>
        <end position="63"/>
    </location>
    <ligand>
        <name>(6S)-NADPHX</name>
        <dbReference type="ChEBI" id="CHEBI:64076"/>
    </ligand>
</feature>
<dbReference type="GO" id="GO:0110051">
    <property type="term" value="P:metabolite repair"/>
    <property type="evidence" value="ECO:0007669"/>
    <property type="project" value="TreeGrafter"/>
</dbReference>
<dbReference type="Pfam" id="PF03853">
    <property type="entry name" value="YjeF_N"/>
    <property type="match status" value="1"/>
</dbReference>
<feature type="binding site" evidence="17">
    <location>
        <position position="314"/>
    </location>
    <ligand>
        <name>(6S)-NADPHX</name>
        <dbReference type="ChEBI" id="CHEBI:64076"/>
    </ligand>
</feature>
<sequence>MIKILKGSDVKRLDKLACDKEGIQSYELMERAGLAFEKWLYEQDFSKDRDVLIFVGAGNNGGDGLVIARLISQKNFQVTVVKCFPENAKLSADSAKNLEMLPTKVKEVFLKDFEVQIGFPVIIDAFLGVGFNGELREEAQIVVSKINELSGYKISIDIPSGLHSEGIGGGLVVISDLTFTLAFPKEALLIPENANVVGDLVVGDIQIDPALYKEFEGEMYFLQENDLPVLHKKFTRFSHKGDFGKILLVGGSLGKMGAMVLASKSALRTGAGLVTCHVEESEHHILQMAVPEVMCNWGLIPNAGYYDAIGIGPGWGLDHRKNLMEQLLKDFQKPMVIDADGINLLAKYPEMIEKLPKGSILTPHVGEFGRLIGEFDSHIERVQKAKEFATKHQHILVLKGANTVISLPDGKQVVNSSGSPFMATAGSGDTLTGMITAYLGMGYSSESAALCGVYHHGLAGEIAGAKKRRGAIASDIIEAIPETYLKLNV</sequence>
<dbReference type="InterPro" id="IPR036652">
    <property type="entry name" value="YjeF_N_dom_sf"/>
</dbReference>
<evidence type="ECO:0000256" key="17">
    <source>
        <dbReference type="HAMAP-Rule" id="MF_01965"/>
    </source>
</evidence>
<comment type="subunit">
    <text evidence="17">Homotetramer.</text>
</comment>
<evidence type="ECO:0000256" key="3">
    <source>
        <dbReference type="ARBA" id="ARBA00006001"/>
    </source>
</evidence>
<evidence type="ECO:0000256" key="11">
    <source>
        <dbReference type="ARBA" id="ARBA00023235"/>
    </source>
</evidence>
<comment type="cofactor">
    <cofactor evidence="18 19">
        <name>K(+)</name>
        <dbReference type="ChEBI" id="CHEBI:29103"/>
    </cofactor>
    <text evidence="18 19">Binds 1 potassium ion per subunit.</text>
</comment>
<feature type="binding site" evidence="18">
    <location>
        <begin position="128"/>
        <end position="134"/>
    </location>
    <ligand>
        <name>(6S)-NADPHX</name>
        <dbReference type="ChEBI" id="CHEBI:64076"/>
    </ligand>
</feature>
<feature type="binding site" evidence="17">
    <location>
        <begin position="399"/>
        <end position="403"/>
    </location>
    <ligand>
        <name>AMP</name>
        <dbReference type="ChEBI" id="CHEBI:456215"/>
    </ligand>
</feature>
<protein>
    <recommendedName>
        <fullName evidence="19">Bifunctional NAD(P)H-hydrate repair enzyme</fullName>
    </recommendedName>
    <alternativeName>
        <fullName evidence="19">Nicotinamide nucleotide repair protein</fullName>
    </alternativeName>
    <domain>
        <recommendedName>
            <fullName evidence="19">ADP-dependent (S)-NAD(P)H-hydrate dehydratase</fullName>
            <ecNumber evidence="19">4.2.1.136</ecNumber>
        </recommendedName>
        <alternativeName>
            <fullName evidence="19">ADP-dependent NAD(P)HX dehydratase</fullName>
        </alternativeName>
    </domain>
    <domain>
        <recommendedName>
            <fullName evidence="19">NAD(P)H-hydrate epimerase</fullName>
            <ecNumber evidence="19">5.1.99.6</ecNumber>
        </recommendedName>
    </domain>
</protein>
<dbReference type="GO" id="GO:0005524">
    <property type="term" value="F:ATP binding"/>
    <property type="evidence" value="ECO:0007669"/>
    <property type="project" value="UniProtKB-UniRule"/>
</dbReference>
<dbReference type="InterPro" id="IPR000631">
    <property type="entry name" value="CARKD"/>
</dbReference>
<evidence type="ECO:0000313" key="22">
    <source>
        <dbReference type="EMBL" id="SHO63373.1"/>
    </source>
</evidence>
<dbReference type="GO" id="GO:0046496">
    <property type="term" value="P:nicotinamide nucleotide metabolic process"/>
    <property type="evidence" value="ECO:0007669"/>
    <property type="project" value="UniProtKB-UniRule"/>
</dbReference>
<evidence type="ECO:0000259" key="20">
    <source>
        <dbReference type="PROSITE" id="PS51383"/>
    </source>
</evidence>
<dbReference type="EMBL" id="FRXN01000003">
    <property type="protein sequence ID" value="SHO63373.1"/>
    <property type="molecule type" value="Genomic_DNA"/>
</dbReference>
<dbReference type="PANTHER" id="PTHR12592:SF0">
    <property type="entry name" value="ATP-DEPENDENT (S)-NAD(P)H-HYDRATE DEHYDRATASE"/>
    <property type="match status" value="1"/>
</dbReference>
<dbReference type="SUPFAM" id="SSF53613">
    <property type="entry name" value="Ribokinase-like"/>
    <property type="match status" value="1"/>
</dbReference>
<evidence type="ECO:0000256" key="2">
    <source>
        <dbReference type="ARBA" id="ARBA00000909"/>
    </source>
</evidence>
<comment type="catalytic activity">
    <reaction evidence="16 17 19">
        <text>(6S)-NADPHX + ADP = AMP + phosphate + NADPH + H(+)</text>
        <dbReference type="Rhea" id="RHEA:32235"/>
        <dbReference type="ChEBI" id="CHEBI:15378"/>
        <dbReference type="ChEBI" id="CHEBI:43474"/>
        <dbReference type="ChEBI" id="CHEBI:57783"/>
        <dbReference type="ChEBI" id="CHEBI:64076"/>
        <dbReference type="ChEBI" id="CHEBI:456215"/>
        <dbReference type="ChEBI" id="CHEBI:456216"/>
        <dbReference type="EC" id="4.2.1.136"/>
    </reaction>
</comment>
<keyword evidence="7 17" id="KW-0067">ATP-binding</keyword>
<feature type="binding site" evidence="18">
    <location>
        <position position="124"/>
    </location>
    <ligand>
        <name>K(+)</name>
        <dbReference type="ChEBI" id="CHEBI:29103"/>
    </ligand>
</feature>
<dbReference type="NCBIfam" id="TIGR00196">
    <property type="entry name" value="yjeF_cterm"/>
    <property type="match status" value="1"/>
</dbReference>